<gene>
    <name evidence="2" type="ORF">GLOIN_2v1487603</name>
</gene>
<evidence type="ECO:0000313" key="2">
    <source>
        <dbReference type="EMBL" id="POG59711.1"/>
    </source>
</evidence>
<dbReference type="AlphaFoldDB" id="A0A2P4P2U6"/>
<dbReference type="VEuPathDB" id="FungiDB:RhiirFUN_013627"/>
<dbReference type="Proteomes" id="UP000018888">
    <property type="component" value="Unassembled WGS sequence"/>
</dbReference>
<name>A0A2P4P2U6_RHIID</name>
<feature type="region of interest" description="Disordered" evidence="1">
    <location>
        <begin position="82"/>
        <end position="123"/>
    </location>
</feature>
<evidence type="ECO:0000256" key="1">
    <source>
        <dbReference type="SAM" id="MobiDB-lite"/>
    </source>
</evidence>
<organism evidence="2 3">
    <name type="scientific">Rhizophagus irregularis (strain DAOM 181602 / DAOM 197198 / MUCL 43194)</name>
    <name type="common">Arbuscular mycorrhizal fungus</name>
    <name type="synonym">Glomus intraradices</name>
    <dbReference type="NCBI Taxonomy" id="747089"/>
    <lineage>
        <taxon>Eukaryota</taxon>
        <taxon>Fungi</taxon>
        <taxon>Fungi incertae sedis</taxon>
        <taxon>Mucoromycota</taxon>
        <taxon>Glomeromycotina</taxon>
        <taxon>Glomeromycetes</taxon>
        <taxon>Glomerales</taxon>
        <taxon>Glomeraceae</taxon>
        <taxon>Rhizophagus</taxon>
    </lineage>
</organism>
<comment type="caution">
    <text evidence="2">The sequence shown here is derived from an EMBL/GenBank/DDBJ whole genome shotgun (WGS) entry which is preliminary data.</text>
</comment>
<keyword evidence="3" id="KW-1185">Reference proteome</keyword>
<dbReference type="SMR" id="A0A2P4P2U6"/>
<dbReference type="EMBL" id="AUPC02000434">
    <property type="protein sequence ID" value="POG59711.1"/>
    <property type="molecule type" value="Genomic_DNA"/>
</dbReference>
<evidence type="ECO:0000313" key="3">
    <source>
        <dbReference type="Proteomes" id="UP000018888"/>
    </source>
</evidence>
<sequence length="152" mass="17319">MARWSGGTLNYEKFVRLGTKRAKVFEEDVLRVYRQTDKSIKVFETIVHVICLPVAEIMLLLESSMEVAHKIYMDNTKLQGRSDAKAGINSKATKSHHRPNKARKGGGQEQEREHAKKFKKRQAIFKKGKIEADLGDTSFSGRSQKQGERKIT</sequence>
<proteinExistence type="predicted"/>
<protein>
    <submittedName>
        <fullName evidence="2">Uncharacterized protein</fullName>
    </submittedName>
</protein>
<feature type="compositionally biased region" description="Basic residues" evidence="1">
    <location>
        <begin position="93"/>
        <end position="104"/>
    </location>
</feature>
<reference evidence="2 3" key="1">
    <citation type="journal article" date="2013" name="Proc. Natl. Acad. Sci. U.S.A.">
        <title>Genome of an arbuscular mycorrhizal fungus provides insight into the oldest plant symbiosis.</title>
        <authorList>
            <person name="Tisserant E."/>
            <person name="Malbreil M."/>
            <person name="Kuo A."/>
            <person name="Kohler A."/>
            <person name="Symeonidi A."/>
            <person name="Balestrini R."/>
            <person name="Charron P."/>
            <person name="Duensing N."/>
            <person name="Frei Dit Frey N."/>
            <person name="Gianinazzi-Pearson V."/>
            <person name="Gilbert L.B."/>
            <person name="Handa Y."/>
            <person name="Herr J.R."/>
            <person name="Hijri M."/>
            <person name="Koul R."/>
            <person name="Kawaguchi M."/>
            <person name="Krajinski F."/>
            <person name="Lammers P.J."/>
            <person name="Masclaux F.G."/>
            <person name="Murat C."/>
            <person name="Morin E."/>
            <person name="Ndikumana S."/>
            <person name="Pagni M."/>
            <person name="Petitpierre D."/>
            <person name="Requena N."/>
            <person name="Rosikiewicz P."/>
            <person name="Riley R."/>
            <person name="Saito K."/>
            <person name="San Clemente H."/>
            <person name="Shapiro H."/>
            <person name="van Tuinen D."/>
            <person name="Becard G."/>
            <person name="Bonfante P."/>
            <person name="Paszkowski U."/>
            <person name="Shachar-Hill Y.Y."/>
            <person name="Tuskan G.A."/>
            <person name="Young P.W."/>
            <person name="Sanders I.R."/>
            <person name="Henrissat B."/>
            <person name="Rensing S.A."/>
            <person name="Grigoriev I.V."/>
            <person name="Corradi N."/>
            <person name="Roux C."/>
            <person name="Martin F."/>
        </authorList>
    </citation>
    <scope>NUCLEOTIDE SEQUENCE [LARGE SCALE GENOMIC DNA]</scope>
    <source>
        <strain evidence="2 3">DAOM 197198</strain>
    </source>
</reference>
<accession>A0A2P4P2U6</accession>
<reference evidence="2 3" key="2">
    <citation type="journal article" date="2018" name="New Phytol.">
        <title>High intraspecific genome diversity in the model arbuscular mycorrhizal symbiont Rhizophagus irregularis.</title>
        <authorList>
            <person name="Chen E.C.H."/>
            <person name="Morin E."/>
            <person name="Beaudet D."/>
            <person name="Noel J."/>
            <person name="Yildirir G."/>
            <person name="Ndikumana S."/>
            <person name="Charron P."/>
            <person name="St-Onge C."/>
            <person name="Giorgi J."/>
            <person name="Kruger M."/>
            <person name="Marton T."/>
            <person name="Ropars J."/>
            <person name="Grigoriev I.V."/>
            <person name="Hainaut M."/>
            <person name="Henrissat B."/>
            <person name="Roux C."/>
            <person name="Martin F."/>
            <person name="Corradi N."/>
        </authorList>
    </citation>
    <scope>NUCLEOTIDE SEQUENCE [LARGE SCALE GENOMIC DNA]</scope>
    <source>
        <strain evidence="2 3">DAOM 197198</strain>
    </source>
</reference>